<dbReference type="InterPro" id="IPR014001">
    <property type="entry name" value="Helicase_ATP-bd"/>
</dbReference>
<evidence type="ECO:0000313" key="3">
    <source>
        <dbReference type="EMBL" id="EQD59824.1"/>
    </source>
</evidence>
<dbReference type="SUPFAM" id="SSF52540">
    <property type="entry name" value="P-loop containing nucleoside triphosphate hydrolases"/>
    <property type="match status" value="1"/>
</dbReference>
<organism evidence="3">
    <name type="scientific">mine drainage metagenome</name>
    <dbReference type="NCBI Taxonomy" id="410659"/>
    <lineage>
        <taxon>unclassified sequences</taxon>
        <taxon>metagenomes</taxon>
        <taxon>ecological metagenomes</taxon>
    </lineage>
</organism>
<feature type="non-terminal residue" evidence="3">
    <location>
        <position position="205"/>
    </location>
</feature>
<dbReference type="CDD" id="cd18011">
    <property type="entry name" value="DEXDc_RapA"/>
    <property type="match status" value="1"/>
</dbReference>
<dbReference type="GO" id="GO:0004386">
    <property type="term" value="F:helicase activity"/>
    <property type="evidence" value="ECO:0007669"/>
    <property type="project" value="UniProtKB-KW"/>
</dbReference>
<gene>
    <name evidence="3" type="ORF">B1B_08029</name>
</gene>
<dbReference type="InterPro" id="IPR000330">
    <property type="entry name" value="SNF2_N"/>
</dbReference>
<accession>T1C3E7</accession>
<dbReference type="Gene3D" id="3.40.50.10810">
    <property type="entry name" value="Tandem AAA-ATPase domain"/>
    <property type="match status" value="1"/>
</dbReference>
<dbReference type="SMART" id="SM00487">
    <property type="entry name" value="DEXDc"/>
    <property type="match status" value="1"/>
</dbReference>
<dbReference type="PANTHER" id="PTHR45766:SF6">
    <property type="entry name" value="SWI_SNF-RELATED MATRIX-ASSOCIATED ACTIN-DEPENDENT REGULATOR OF CHROMATIN SUBFAMILY A-LIKE PROTEIN 1"/>
    <property type="match status" value="1"/>
</dbReference>
<sequence length="205" mass="22552">MRAGGGPFRAFGNIAVEPRAYQLVPLLMALRLSTVRLLIADDVGVGKTIEAGLIARELLDRGEIQRLAVLCPPHLVEQWQDELESRFNLQAVALTAASAARIERDLPHGMGLFDHYPVAVVSLDYIKSERHRAHFLAIAPECVIVDEAHTCATGGQGRQLRFELLQRLSADANRHLILLTATPHSGDEAAFYNLLSLLDARFADL</sequence>
<dbReference type="EMBL" id="AUZY01005184">
    <property type="protein sequence ID" value="EQD59824.1"/>
    <property type="molecule type" value="Genomic_DNA"/>
</dbReference>
<dbReference type="GO" id="GO:0005524">
    <property type="term" value="F:ATP binding"/>
    <property type="evidence" value="ECO:0007669"/>
    <property type="project" value="UniProtKB-KW"/>
</dbReference>
<reference evidence="3" key="1">
    <citation type="submission" date="2013-08" db="EMBL/GenBank/DDBJ databases">
        <authorList>
            <person name="Mendez C."/>
            <person name="Richter M."/>
            <person name="Ferrer M."/>
            <person name="Sanchez J."/>
        </authorList>
    </citation>
    <scope>NUCLEOTIDE SEQUENCE</scope>
</reference>
<name>T1C3E7_9ZZZZ</name>
<comment type="caution">
    <text evidence="3">The sequence shown here is derived from an EMBL/GenBank/DDBJ whole genome shotgun (WGS) entry which is preliminary data.</text>
</comment>
<proteinExistence type="predicted"/>
<dbReference type="InterPro" id="IPR057342">
    <property type="entry name" value="DEXDc_RapA"/>
</dbReference>
<keyword evidence="1" id="KW-0378">Hydrolase</keyword>
<dbReference type="PANTHER" id="PTHR45766">
    <property type="entry name" value="DNA ANNEALING HELICASE AND ENDONUCLEASE ZRANB3 FAMILY MEMBER"/>
    <property type="match status" value="1"/>
</dbReference>
<dbReference type="GO" id="GO:0016787">
    <property type="term" value="F:hydrolase activity"/>
    <property type="evidence" value="ECO:0007669"/>
    <property type="project" value="UniProtKB-KW"/>
</dbReference>
<protein>
    <submittedName>
        <fullName evidence="3">SNF2-related protein</fullName>
    </submittedName>
</protein>
<reference evidence="3" key="2">
    <citation type="journal article" date="2014" name="ISME J.">
        <title>Microbial stratification in low pH oxic and suboxic macroscopic growths along an acid mine drainage.</title>
        <authorList>
            <person name="Mendez-Garcia C."/>
            <person name="Mesa V."/>
            <person name="Sprenger R.R."/>
            <person name="Richter M."/>
            <person name="Diez M.S."/>
            <person name="Solano J."/>
            <person name="Bargiela R."/>
            <person name="Golyshina O.V."/>
            <person name="Manteca A."/>
            <person name="Ramos J.L."/>
            <person name="Gallego J.R."/>
            <person name="Llorente I."/>
            <person name="Martins Dos Santos V.A."/>
            <person name="Jensen O.N."/>
            <person name="Pelaez A.I."/>
            <person name="Sanchez J."/>
            <person name="Ferrer M."/>
        </authorList>
    </citation>
    <scope>NUCLEOTIDE SEQUENCE</scope>
</reference>
<dbReference type="Pfam" id="PF00176">
    <property type="entry name" value="SNF2-rel_dom"/>
    <property type="match status" value="1"/>
</dbReference>
<evidence type="ECO:0000256" key="1">
    <source>
        <dbReference type="ARBA" id="ARBA00022801"/>
    </source>
</evidence>
<evidence type="ECO:0000259" key="2">
    <source>
        <dbReference type="PROSITE" id="PS51192"/>
    </source>
</evidence>
<dbReference type="AlphaFoldDB" id="T1C3E7"/>
<dbReference type="InterPro" id="IPR027417">
    <property type="entry name" value="P-loop_NTPase"/>
</dbReference>
<feature type="domain" description="Helicase ATP-binding" evidence="2">
    <location>
        <begin position="28"/>
        <end position="201"/>
    </location>
</feature>
<dbReference type="PROSITE" id="PS51192">
    <property type="entry name" value="HELICASE_ATP_BIND_1"/>
    <property type="match status" value="1"/>
</dbReference>
<dbReference type="InterPro" id="IPR038718">
    <property type="entry name" value="SNF2-like_sf"/>
</dbReference>